<evidence type="ECO:0000256" key="1">
    <source>
        <dbReference type="SAM" id="MobiDB-lite"/>
    </source>
</evidence>
<name>A0A0A1NFB9_RHIZD</name>
<protein>
    <submittedName>
        <fullName evidence="2">Uncharacterized protein</fullName>
    </submittedName>
</protein>
<dbReference type="OMA" id="SKYHRRM"/>
<proteinExistence type="predicted"/>
<organism evidence="2 3">
    <name type="scientific">Rhizopus microsporus</name>
    <dbReference type="NCBI Taxonomy" id="58291"/>
    <lineage>
        <taxon>Eukaryota</taxon>
        <taxon>Fungi</taxon>
        <taxon>Fungi incertae sedis</taxon>
        <taxon>Mucoromycota</taxon>
        <taxon>Mucoromycotina</taxon>
        <taxon>Mucoromycetes</taxon>
        <taxon>Mucorales</taxon>
        <taxon>Mucorineae</taxon>
        <taxon>Rhizopodaceae</taxon>
        <taxon>Rhizopus</taxon>
    </lineage>
</organism>
<dbReference type="Proteomes" id="UP000242381">
    <property type="component" value="Unassembled WGS sequence"/>
</dbReference>
<accession>A0A0A1NFB9</accession>
<dbReference type="VEuPathDB" id="FungiDB:BCV72DRAFT_89013"/>
<evidence type="ECO:0000313" key="3">
    <source>
        <dbReference type="Proteomes" id="UP000242381"/>
    </source>
</evidence>
<dbReference type="AlphaFoldDB" id="A0A0A1NFB9"/>
<feature type="compositionally biased region" description="Low complexity" evidence="1">
    <location>
        <begin position="53"/>
        <end position="66"/>
    </location>
</feature>
<feature type="compositionally biased region" description="Polar residues" evidence="1">
    <location>
        <begin position="68"/>
        <end position="77"/>
    </location>
</feature>
<reference evidence="2 3" key="1">
    <citation type="journal article" date="2016" name="Proc. Natl. Acad. Sci. U.S.A.">
        <title>Lipid metabolic changes in an early divergent fungus govern the establishment of a mutualistic symbiosis with endobacteria.</title>
        <authorList>
            <person name="Lastovetsky O.A."/>
            <person name="Gaspar M.L."/>
            <person name="Mondo S.J."/>
            <person name="LaButti K.M."/>
            <person name="Sandor L."/>
            <person name="Grigoriev I.V."/>
            <person name="Henry S.A."/>
            <person name="Pawlowska T.E."/>
        </authorList>
    </citation>
    <scope>NUCLEOTIDE SEQUENCE [LARGE SCALE GENOMIC DNA]</scope>
    <source>
        <strain evidence="2 3">ATCC 11559</strain>
    </source>
</reference>
<dbReference type="EMBL" id="KV921319">
    <property type="protein sequence ID" value="ORE18968.1"/>
    <property type="molecule type" value="Genomic_DNA"/>
</dbReference>
<feature type="region of interest" description="Disordered" evidence="1">
    <location>
        <begin position="24"/>
        <end position="130"/>
    </location>
</feature>
<gene>
    <name evidence="2" type="ORF">BCV71DRAFT_108479</name>
</gene>
<sequence>MKNTTHIPASPLRYNAIDEYESGMEASASSMAEDDDEVVHKKQHLHKKPQAPVASVSSSTSSVDESVATKNTSNSAKPTHLKDMKASPLRIITPSTARLLQKTDEVPTPSSGYDGDTEGPLNDDTKNHSY</sequence>
<evidence type="ECO:0000313" key="2">
    <source>
        <dbReference type="EMBL" id="ORE18968.1"/>
    </source>
</evidence>